<sequence>MKTIVKLLIALTMLISVSCSKKDTVDTHKLKDTAWLREKYEMDGTEYVKVPPYWVQFEGTDRYTSILSAGEYTFDNETGKLIFKGDATEYAVTVTGDKMVWEYGKKRETFRKLPKIDPKLLINKDKWWEKKEQQKFNLTNWKWEKPLELSIKFSLCFKDETSGSQSFGSAPSQYFTYTMKGNVLTGSLFDKKTIITELTERKLEYINMSESEGEKVYIKMIYGIDPYFFAEKNKTDKNHLPVTNDERK</sequence>
<dbReference type="Proteomes" id="UP000278609">
    <property type="component" value="Unassembled WGS sequence"/>
</dbReference>
<evidence type="ECO:0000313" key="2">
    <source>
        <dbReference type="EMBL" id="RRD62747.1"/>
    </source>
</evidence>
<accession>A0A3P1XXT3</accession>
<evidence type="ECO:0000256" key="1">
    <source>
        <dbReference type="SAM" id="SignalP"/>
    </source>
</evidence>
<gene>
    <name evidence="2" type="ORF">EII40_02195</name>
</gene>
<evidence type="ECO:0000313" key="3">
    <source>
        <dbReference type="Proteomes" id="UP000278609"/>
    </source>
</evidence>
<reference evidence="2 3" key="1">
    <citation type="submission" date="2018-11" db="EMBL/GenBank/DDBJ databases">
        <title>Genomes From Bacteria Associated with the Canine Oral Cavity: a Test Case for Automated Genome-Based Taxonomic Assignment.</title>
        <authorList>
            <person name="Coil D.A."/>
            <person name="Jospin G."/>
            <person name="Darling A.E."/>
            <person name="Wallis C."/>
            <person name="Davis I.J."/>
            <person name="Harris S."/>
            <person name="Eisen J.A."/>
            <person name="Holcombe L.J."/>
            <person name="O'Flynn C."/>
        </authorList>
    </citation>
    <scope>NUCLEOTIDE SEQUENCE [LARGE SCALE GENOMIC DNA]</scope>
    <source>
        <strain evidence="2 3">OH2617_COT-023</strain>
    </source>
</reference>
<name>A0A3P1XXT3_TANFO</name>
<dbReference type="EMBL" id="RQYS01000006">
    <property type="protein sequence ID" value="RRD62747.1"/>
    <property type="molecule type" value="Genomic_DNA"/>
</dbReference>
<dbReference type="PROSITE" id="PS51257">
    <property type="entry name" value="PROKAR_LIPOPROTEIN"/>
    <property type="match status" value="1"/>
</dbReference>
<organism evidence="2 3">
    <name type="scientific">Tannerella forsythia</name>
    <name type="common">Bacteroides forsythus</name>
    <dbReference type="NCBI Taxonomy" id="28112"/>
    <lineage>
        <taxon>Bacteria</taxon>
        <taxon>Pseudomonadati</taxon>
        <taxon>Bacteroidota</taxon>
        <taxon>Bacteroidia</taxon>
        <taxon>Bacteroidales</taxon>
        <taxon>Tannerellaceae</taxon>
        <taxon>Tannerella</taxon>
    </lineage>
</organism>
<comment type="caution">
    <text evidence="2">The sequence shown here is derived from an EMBL/GenBank/DDBJ whole genome shotgun (WGS) entry which is preliminary data.</text>
</comment>
<feature type="signal peptide" evidence="1">
    <location>
        <begin position="1"/>
        <end position="21"/>
    </location>
</feature>
<dbReference type="AlphaFoldDB" id="A0A3P1XXT3"/>
<feature type="chain" id="PRO_5018251674" description="Lipoprotein" evidence="1">
    <location>
        <begin position="22"/>
        <end position="248"/>
    </location>
</feature>
<evidence type="ECO:0008006" key="4">
    <source>
        <dbReference type="Google" id="ProtNLM"/>
    </source>
</evidence>
<proteinExistence type="predicted"/>
<keyword evidence="1" id="KW-0732">Signal</keyword>
<dbReference type="RefSeq" id="WP_124750640.1">
    <property type="nucleotide sequence ID" value="NZ_RQYS01000006.1"/>
</dbReference>
<protein>
    <recommendedName>
        <fullName evidence="4">Lipoprotein</fullName>
    </recommendedName>
</protein>